<evidence type="ECO:0000256" key="2">
    <source>
        <dbReference type="ARBA" id="ARBA00022692"/>
    </source>
</evidence>
<dbReference type="InterPro" id="IPR003599">
    <property type="entry name" value="Ig_sub"/>
</dbReference>
<dbReference type="PANTHER" id="PTHR44170:SF6">
    <property type="entry name" value="CONTACTIN"/>
    <property type="match status" value="1"/>
</dbReference>
<feature type="domain" description="Ig-like" evidence="13">
    <location>
        <begin position="334"/>
        <end position="414"/>
    </location>
</feature>
<dbReference type="FunFam" id="2.60.40.10:FF:000093">
    <property type="entry name" value="Down syndrome cell adhesion molecule, isoform B"/>
    <property type="match status" value="1"/>
</dbReference>
<dbReference type="RefSeq" id="XP_008186311.1">
    <property type="nucleotide sequence ID" value="XM_008188089.3"/>
</dbReference>
<dbReference type="FunFam" id="2.60.40.10:FF:000017">
    <property type="entry name" value="Down syndrome cell adhesion molecule b"/>
    <property type="match status" value="2"/>
</dbReference>
<comment type="subcellular location">
    <subcellularLocation>
        <location evidence="1">Membrane</location>
        <topology evidence="1">Single-pass membrane protein</topology>
    </subcellularLocation>
</comment>
<dbReference type="SMART" id="SM00409">
    <property type="entry name" value="IG"/>
    <property type="match status" value="10"/>
</dbReference>
<feature type="domain" description="Fibronectin type-III" evidence="14">
    <location>
        <begin position="1502"/>
        <end position="1595"/>
    </location>
</feature>
<dbReference type="FunFam" id="2.60.40.10:FF:000719">
    <property type="entry name" value="nephrin isoform X1"/>
    <property type="match status" value="1"/>
</dbReference>
<dbReference type="FunFam" id="2.60.40.10:FF:000498">
    <property type="entry name" value="Down syndrome cell adhesion molecule, isoform J"/>
    <property type="match status" value="1"/>
</dbReference>
<reference evidence="16" key="1">
    <citation type="submission" date="2010-06" db="EMBL/GenBank/DDBJ databases">
        <authorList>
            <person name="Jiang H."/>
            <person name="Abraham K."/>
            <person name="Ali S."/>
            <person name="Alsbrooks S.L."/>
            <person name="Anim B.N."/>
            <person name="Anosike U.S."/>
            <person name="Attaway T."/>
            <person name="Bandaranaike D.P."/>
            <person name="Battles P.K."/>
            <person name="Bell S.N."/>
            <person name="Bell A.V."/>
            <person name="Beltran B."/>
            <person name="Bickham C."/>
            <person name="Bustamante Y."/>
            <person name="Caleb T."/>
            <person name="Canada A."/>
            <person name="Cardenas V."/>
            <person name="Carter K."/>
            <person name="Chacko J."/>
            <person name="Chandrabose M.N."/>
            <person name="Chavez D."/>
            <person name="Chavez A."/>
            <person name="Chen L."/>
            <person name="Chu H.-S."/>
            <person name="Claassen K.J."/>
            <person name="Cockrell R."/>
            <person name="Collins M."/>
            <person name="Cooper J.A."/>
            <person name="Cree A."/>
            <person name="Curry S.M."/>
            <person name="Da Y."/>
            <person name="Dao M.D."/>
            <person name="Das B."/>
            <person name="Davila M.-L."/>
            <person name="Davy-Carroll L."/>
            <person name="Denson S."/>
            <person name="Dinh H."/>
            <person name="Ebong V.E."/>
            <person name="Edwards J.R."/>
            <person name="Egan A."/>
            <person name="El-Daye J."/>
            <person name="Escobedo L."/>
            <person name="Fernandez S."/>
            <person name="Fernando P.R."/>
            <person name="Flagg N."/>
            <person name="Forbes L.D."/>
            <person name="Fowler R.G."/>
            <person name="Fu Q."/>
            <person name="Gabisi R.A."/>
            <person name="Ganer J."/>
            <person name="Garbino Pronczuk A."/>
            <person name="Garcia R.M."/>
            <person name="Garner T."/>
            <person name="Garrett T.E."/>
            <person name="Gonzalez D.A."/>
            <person name="Hamid H."/>
            <person name="Hawkins E.S."/>
            <person name="Hirani K."/>
            <person name="Hogues M.E."/>
            <person name="Hollins B."/>
            <person name="Hsiao C.-H."/>
            <person name="Jabil R."/>
            <person name="James M.L."/>
            <person name="Jhangiani S.N."/>
            <person name="Johnson B."/>
            <person name="Johnson Q."/>
            <person name="Joshi V."/>
            <person name="Kalu J.B."/>
            <person name="Kam C."/>
            <person name="Kashfia A."/>
            <person name="Keebler J."/>
            <person name="Kisamo H."/>
            <person name="Kovar C.L."/>
            <person name="Lago L.A."/>
            <person name="Lai C.-Y."/>
            <person name="Laidlaw J."/>
            <person name="Lara F."/>
            <person name="Le T.-K."/>
            <person name="Lee S.L."/>
            <person name="Legall F.H."/>
            <person name="Lemon S.J."/>
            <person name="Lewis L.R."/>
            <person name="Li B."/>
            <person name="Liu Y."/>
            <person name="Liu Y.-S."/>
            <person name="Lopez J."/>
            <person name="Lozado R.J."/>
            <person name="Lu J."/>
            <person name="Madu R.C."/>
            <person name="Maheshwari M."/>
            <person name="Maheshwari R."/>
            <person name="Malloy K."/>
            <person name="Martinez E."/>
            <person name="Mathew T."/>
            <person name="Mercado I.C."/>
            <person name="Mercado C."/>
            <person name="Meyer B."/>
            <person name="Montgomery K."/>
            <person name="Morgan M.B."/>
            <person name="Munidasa M."/>
            <person name="Nazareth L.V."/>
            <person name="Nelson J."/>
            <person name="Ng B.M."/>
            <person name="Nguyen N.B."/>
            <person name="Nguyen P.Q."/>
            <person name="Nguyen T."/>
            <person name="Obregon M."/>
            <person name="Okwuonu G.O."/>
            <person name="Onwere C.G."/>
            <person name="Orozco G."/>
            <person name="Parra A."/>
            <person name="Patel S."/>
            <person name="Patil S."/>
            <person name="Perez A."/>
            <person name="Perez Y."/>
            <person name="Pham C."/>
            <person name="Primus E.L."/>
            <person name="Pu L.-L."/>
            <person name="Puazo M."/>
            <person name="Qin X."/>
            <person name="Quiroz J.B."/>
            <person name="Reese J."/>
            <person name="Richards S."/>
            <person name="Rives C.M."/>
            <person name="Robberts R."/>
            <person name="Ruiz S.J."/>
            <person name="Ruiz M.J."/>
            <person name="Santibanez J."/>
            <person name="Schneider B.W."/>
            <person name="Sisson I."/>
            <person name="Smith M."/>
            <person name="Sodergren E."/>
            <person name="Song X.-Z."/>
            <person name="Song B.B."/>
            <person name="Summersgill H."/>
            <person name="Thelus R."/>
            <person name="Thornton R.D."/>
            <person name="Trejos Z.Y."/>
            <person name="Usmani K."/>
            <person name="Vattathil S."/>
            <person name="Villasana D."/>
            <person name="Walker D.L."/>
            <person name="Wang S."/>
            <person name="Wang K."/>
            <person name="White C.S."/>
            <person name="Williams A.C."/>
            <person name="Williamson J."/>
            <person name="Wilson K."/>
            <person name="Woghiren I.O."/>
            <person name="Woodworth J.R."/>
            <person name="Worley K.C."/>
            <person name="Wright R.A."/>
            <person name="Wu W."/>
            <person name="Young L."/>
            <person name="Zhang L."/>
            <person name="Zhang J."/>
            <person name="Zhu Y."/>
            <person name="Muzny D.M."/>
            <person name="Weinstock G."/>
            <person name="Gibbs R.A."/>
        </authorList>
    </citation>
    <scope>NUCLEOTIDE SEQUENCE [LARGE SCALE GENOMIC DNA]</scope>
    <source>
        <strain evidence="16">LSR1</strain>
    </source>
</reference>
<feature type="domain" description="Fibronectin type-III" evidence="14">
    <location>
        <begin position="912"/>
        <end position="1007"/>
    </location>
</feature>
<dbReference type="Pfam" id="PF07679">
    <property type="entry name" value="I-set"/>
    <property type="match status" value="4"/>
</dbReference>
<dbReference type="FunFam" id="2.60.40.10:FF:000310">
    <property type="entry name" value="Down syndrome cell adhesion molecule, isoform D"/>
    <property type="match status" value="1"/>
</dbReference>
<keyword evidence="9" id="KW-0393">Immunoglobulin domain</keyword>
<feature type="domain" description="Fibronectin type-III" evidence="14">
    <location>
        <begin position="1405"/>
        <end position="1499"/>
    </location>
</feature>
<dbReference type="CDD" id="cd20956">
    <property type="entry name" value="IgI_4_Dscam"/>
    <property type="match status" value="1"/>
</dbReference>
<dbReference type="PANTHER" id="PTHR44170">
    <property type="entry name" value="PROTEIN SIDEKICK"/>
    <property type="match status" value="1"/>
</dbReference>
<feature type="compositionally biased region" description="Polar residues" evidence="10">
    <location>
        <begin position="1891"/>
        <end position="1910"/>
    </location>
</feature>
<proteinExistence type="predicted"/>
<feature type="compositionally biased region" description="Polar residues" evidence="10">
    <location>
        <begin position="1958"/>
        <end position="1973"/>
    </location>
</feature>
<dbReference type="SMART" id="SM00408">
    <property type="entry name" value="IGc2"/>
    <property type="match status" value="10"/>
</dbReference>
<evidence type="ECO:0000256" key="6">
    <source>
        <dbReference type="ARBA" id="ARBA00022989"/>
    </source>
</evidence>
<dbReference type="GO" id="GO:0048812">
    <property type="term" value="P:neuron projection morphogenesis"/>
    <property type="evidence" value="ECO:0007669"/>
    <property type="project" value="UniProtKB-ARBA"/>
</dbReference>
<dbReference type="SUPFAM" id="SSF49265">
    <property type="entry name" value="Fibronectin type III"/>
    <property type="match status" value="3"/>
</dbReference>
<dbReference type="InterPro" id="IPR003961">
    <property type="entry name" value="FN3_dom"/>
</dbReference>
<dbReference type="Pfam" id="PF12355">
    <property type="entry name" value="Dscam_C"/>
    <property type="match status" value="1"/>
</dbReference>
<feature type="compositionally biased region" description="Basic and acidic residues" evidence="10">
    <location>
        <begin position="1940"/>
        <end position="1951"/>
    </location>
</feature>
<dbReference type="PRINTS" id="PR00014">
    <property type="entry name" value="FNTYPEIII"/>
</dbReference>
<dbReference type="PROSITE" id="PS50853">
    <property type="entry name" value="FN3"/>
    <property type="match status" value="6"/>
</dbReference>
<dbReference type="FunFam" id="2.60.40.10:FF:000324">
    <property type="entry name" value="Down syndrome cell adhesion molecule, isoform D"/>
    <property type="match status" value="1"/>
</dbReference>
<dbReference type="GeneID" id="100161231"/>
<feature type="transmembrane region" description="Helical" evidence="11">
    <location>
        <begin position="1626"/>
        <end position="1647"/>
    </location>
</feature>
<keyword evidence="16" id="KW-1185">Reference proteome</keyword>
<feature type="chain" id="PRO_5035847279" description="Down syndrome cell adhesion molecule-like protein Dscam2" evidence="12">
    <location>
        <begin position="22"/>
        <end position="1973"/>
    </location>
</feature>
<dbReference type="PROSITE" id="PS50835">
    <property type="entry name" value="IG_LIKE"/>
    <property type="match status" value="10"/>
</dbReference>
<evidence type="ECO:0000256" key="8">
    <source>
        <dbReference type="ARBA" id="ARBA00023157"/>
    </source>
</evidence>
<dbReference type="InterPro" id="IPR013783">
    <property type="entry name" value="Ig-like_fold"/>
</dbReference>
<evidence type="ECO:0008006" key="17">
    <source>
        <dbReference type="Google" id="ProtNLM"/>
    </source>
</evidence>
<feature type="domain" description="Fibronectin type-III" evidence="14">
    <location>
        <begin position="1118"/>
        <end position="1214"/>
    </location>
</feature>
<keyword evidence="6 11" id="KW-1133">Transmembrane helix</keyword>
<dbReference type="FunFam" id="2.60.40.10:FF:000308">
    <property type="entry name" value="Down syndrome cell adhesion molecule, isoform D"/>
    <property type="match status" value="1"/>
</dbReference>
<dbReference type="FunFam" id="2.60.40.10:FF:000410">
    <property type="entry name" value="Down syndrome cell adhesion molecule, isoform H"/>
    <property type="match status" value="1"/>
</dbReference>
<dbReference type="GO" id="GO:0042802">
    <property type="term" value="F:identical protein binding"/>
    <property type="evidence" value="ECO:0007669"/>
    <property type="project" value="UniProtKB-ARBA"/>
</dbReference>
<keyword evidence="7 11" id="KW-0472">Membrane</keyword>
<dbReference type="SUPFAM" id="SSF48726">
    <property type="entry name" value="Immunoglobulin"/>
    <property type="match status" value="10"/>
</dbReference>
<dbReference type="EnsemblMetazoa" id="XM_008188089.3">
    <property type="protein sequence ID" value="XP_008186311.1"/>
    <property type="gene ID" value="LOC100161231"/>
</dbReference>
<dbReference type="InterPro" id="IPR003598">
    <property type="entry name" value="Ig_sub2"/>
</dbReference>
<evidence type="ECO:0000256" key="3">
    <source>
        <dbReference type="ARBA" id="ARBA00022729"/>
    </source>
</evidence>
<dbReference type="InterPro" id="IPR007110">
    <property type="entry name" value="Ig-like_dom"/>
</dbReference>
<feature type="domain" description="Ig-like" evidence="13">
    <location>
        <begin position="1315"/>
        <end position="1397"/>
    </location>
</feature>
<accession>A0A8R2B834</accession>
<dbReference type="GO" id="GO:0098609">
    <property type="term" value="P:cell-cell adhesion"/>
    <property type="evidence" value="ECO:0007669"/>
    <property type="project" value="TreeGrafter"/>
</dbReference>
<dbReference type="InterPro" id="IPR021012">
    <property type="entry name" value="Dscam1_C"/>
</dbReference>
<feature type="domain" description="Ig-like" evidence="13">
    <location>
        <begin position="710"/>
        <end position="806"/>
    </location>
</feature>
<dbReference type="FunFam" id="2.60.40.10:FF:001049">
    <property type="entry name" value="Down syndrome cell adhesion molecule-like protein Dscam2"/>
    <property type="match status" value="1"/>
</dbReference>
<feature type="domain" description="Fibronectin type-III" evidence="14">
    <location>
        <begin position="1218"/>
        <end position="1315"/>
    </location>
</feature>
<evidence type="ECO:0000256" key="4">
    <source>
        <dbReference type="ARBA" id="ARBA00022737"/>
    </source>
</evidence>
<feature type="signal peptide" evidence="12">
    <location>
        <begin position="1"/>
        <end position="21"/>
    </location>
</feature>
<name>A0A8R2B834_ACYPI</name>
<dbReference type="InterPro" id="IPR056754">
    <property type="entry name" value="DSCAM/DSCAML_C"/>
</dbReference>
<evidence type="ECO:0000256" key="12">
    <source>
        <dbReference type="SAM" id="SignalP"/>
    </source>
</evidence>
<evidence type="ECO:0000256" key="7">
    <source>
        <dbReference type="ARBA" id="ARBA00023136"/>
    </source>
</evidence>
<dbReference type="GO" id="GO:0016020">
    <property type="term" value="C:membrane"/>
    <property type="evidence" value="ECO:0007669"/>
    <property type="project" value="UniProtKB-SubCell"/>
</dbReference>
<dbReference type="InterPro" id="IPR036116">
    <property type="entry name" value="FN3_sf"/>
</dbReference>
<organism evidence="15 16">
    <name type="scientific">Acyrthosiphon pisum</name>
    <name type="common">Pea aphid</name>
    <dbReference type="NCBI Taxonomy" id="7029"/>
    <lineage>
        <taxon>Eukaryota</taxon>
        <taxon>Metazoa</taxon>
        <taxon>Ecdysozoa</taxon>
        <taxon>Arthropoda</taxon>
        <taxon>Hexapoda</taxon>
        <taxon>Insecta</taxon>
        <taxon>Pterygota</taxon>
        <taxon>Neoptera</taxon>
        <taxon>Paraneoptera</taxon>
        <taxon>Hemiptera</taxon>
        <taxon>Sternorrhyncha</taxon>
        <taxon>Aphidomorpha</taxon>
        <taxon>Aphidoidea</taxon>
        <taxon>Aphididae</taxon>
        <taxon>Macrosiphini</taxon>
        <taxon>Acyrthosiphon</taxon>
    </lineage>
</organism>
<feature type="domain" description="Ig-like" evidence="13">
    <location>
        <begin position="611"/>
        <end position="705"/>
    </location>
</feature>
<sequence length="1973" mass="217412">MGSCGKLLLALIFTFATKVLCEDDTTMGPMFIKEPENRVDFSNTTGAIVECTARGSPRPEIIWIRADGTAVGDVPGLRQVKGDGNLVFPPFRAEDYKQEVHAQVYICMAKNRVGVIHSRDVNVRAVVNQMYASEVVTEYVIRGNTAILKCTIPSFVADFVVVNSWISSDGQEYHNLNNNYDGKYLVLPSGELHIRDVTPEDGTKSYQCRTKHRLTGETRLSATKGRLVITEPVGLKSPVFSSDAESARYRKRSNNDLSVLCSAQGYPAPSFRWYKFIEGSNKKQAVTLDDRIKQVSGTLIIREAKVDDSGKYLCVVNNSVGGESVETVLTVTAPLNAIVEPTIQTVDFGRPATLTCNYEGNPVKTISWLKDGKRLSSHDGRVLRIDSVRKEDKGMYQCFVRNEQESAQGSAELKLGGRFEPPHIKEYFNDNTMQPGVSLHLKCIASGNPTPEINWELDSKRLSSTERLRIGQHITMAGEVVSYLNISSVHTNDGGHYRCVAVSKVGTAEHTAHLNVYGLPFIRPMDKKNIVSGENLFVTCPVAGYPLESITWERDNRQLPINRKQKVFPNGTLIIENVERSSDQATYTCVARNAQGHTAKGNLEVQVMVPPSIMPFSVDGELSVGDNAQLTCHVARGDMPINISWTFQSADGGKVGSLPEPILLNRIGKKIFMLEIPSVTEYHRGSYTCIATNRAGVIEHTAKLMVNVPPRWILEPTDKAFAQGGDAKIECKADGFPKPQVTWKKAIGNSPGDYKDIKDLKPGSDDIKVDEGTLSIHNIQKNHEGHYLCEAVNGIGSGLSAVITISVQAPPHFEIKARNQTSEKGQPAVLECMAKGEKPIGIVWNMNNKRLDAKEEERYTIREEILTDGVKSDLSIKRSERIDTAVFTCVATNSFGSDDSSVQLIVQEVPEIPFGLKVLDKSGRTVQLSWLAPYDGNSPITRYIVEYKLLKNTWETDIEKVEATGDKTEMSVVSLHPATTYHFRIVAENGVGLSKPSDPVTIITSEEAPGGKPTNIHVDPIDENTLKVMWKAPERSDWNGEIQGYYVGYKQSSLVENKFVFETVEFSKEEGKEHYLEIFNLKTYTQYTIVVQAFNKLGAGPMSDEIKQYTSEGVPEQPPHDTTCTTLTSQTIRISWVSPPLNTANGVIKGYKVIYGPSDSWFNESTKDTKITVSSETILHGLKKFTNYSMEVLAFTAGGDGVRAPRIYCQTEQDVPEAPAALKALVMSTESVLVSWKPPAEPNGDVNQYTVYIKPSGDNKDKEPLAHKVAPNQMSFEASGLIKQDPYEFWVTASTNIGEGQPTKSIVIAPSTRVPAMIASFDDSFVATYREDVKLPCLTVGVPAPEISWKVKGAPLESNDRIRQLPEGSLLIRSVTRTDAGEYSCFVENSFGKDKITHHIVVLAPPHKPEVSVGETTSNTITLNLKPHAADKEPIHGYTIKYKPEFGDWQTAQVAAKAPKFTLENLWCGSRYQIAVTAYNLIGTGDESDLLNTKTTGSKPKIPEASKFIEVSATSVTLHLNAWLDGGCPMLYFVVEHKKKLQSEWTQVSNNVRPGGNFVVLDLDPASWYHLRVTAHNNAGFSVAEYEFASLTLSGGTIAPAREVHHNGFGSATDTAIRIILANLNLVIPVTSALLVIIVAIIFLCYLKKRGVEIKDDMTVYNQSMIMGGNTLDKRHADFNDELGYIAPPNRKLPPVPGSNYNTCDRIKRGFPGPYNGHGTWNPRARHMYEELNGSNPRCRGHLPPCPGSDETMYTRCRGIDGEDICPYATFHLLGFREEMDPSKMPFQTFPHPNGHCGTIGPGGTIASNGLMHQCPGTQTMPRNGRYSRVGGANSMFSPEYDDPANMGDEYGSQYGQYGAPYEQYESRASMAGRSIGSPEPPPPPPRNHDPNVSNTSNEANDSKDSNQISEAECDQHQQPATQNYGAHLKGNTKDGMTTEELRKLIERKPNEAPAGQQRLQSGGLTTYDTVAV</sequence>
<dbReference type="Pfam" id="PF25059">
    <property type="entry name" value="FN3_DSCAM-DSCAML_C"/>
    <property type="match status" value="1"/>
</dbReference>
<evidence type="ECO:0000313" key="16">
    <source>
        <dbReference type="Proteomes" id="UP000007819"/>
    </source>
</evidence>
<keyword evidence="3 12" id="KW-0732">Signal</keyword>
<keyword evidence="8" id="KW-1015">Disulfide bond</keyword>
<feature type="domain" description="Ig-like" evidence="13">
    <location>
        <begin position="133"/>
        <end position="221"/>
    </location>
</feature>
<evidence type="ECO:0000313" key="15">
    <source>
        <dbReference type="EnsemblMetazoa" id="XP_008186311.1"/>
    </source>
</evidence>
<dbReference type="Pfam" id="PF13927">
    <property type="entry name" value="Ig_3"/>
    <property type="match status" value="4"/>
</dbReference>
<dbReference type="Pfam" id="PF00041">
    <property type="entry name" value="fn3"/>
    <property type="match status" value="5"/>
</dbReference>
<dbReference type="CDD" id="cd00063">
    <property type="entry name" value="FN3"/>
    <property type="match status" value="6"/>
</dbReference>
<evidence type="ECO:0000256" key="1">
    <source>
        <dbReference type="ARBA" id="ARBA00004167"/>
    </source>
</evidence>
<dbReference type="OrthoDB" id="5982258at2759"/>
<feature type="domain" description="Ig-like" evidence="13">
    <location>
        <begin position="811"/>
        <end position="905"/>
    </location>
</feature>
<dbReference type="SMART" id="SM00060">
    <property type="entry name" value="FN3"/>
    <property type="match status" value="6"/>
</dbReference>
<dbReference type="CTD" id="35652"/>
<reference evidence="15" key="2">
    <citation type="submission" date="2022-06" db="UniProtKB">
        <authorList>
            <consortium name="EnsemblMetazoa"/>
        </authorList>
    </citation>
    <scope>IDENTIFICATION</scope>
</reference>
<keyword evidence="4" id="KW-0677">Repeat</keyword>
<dbReference type="FunFam" id="2.60.40.10:FF:000230">
    <property type="entry name" value="Down syndrome cell adhesion molecule, isoform D"/>
    <property type="match status" value="1"/>
</dbReference>
<dbReference type="FunFam" id="2.60.40.10:FF:000311">
    <property type="entry name" value="Down syndrome cell adhesion molecule, isoform D"/>
    <property type="match status" value="1"/>
</dbReference>
<feature type="domain" description="Fibronectin type-III" evidence="14">
    <location>
        <begin position="1012"/>
        <end position="1113"/>
    </location>
</feature>
<evidence type="ECO:0000256" key="11">
    <source>
        <dbReference type="SAM" id="Phobius"/>
    </source>
</evidence>
<evidence type="ECO:0000256" key="10">
    <source>
        <dbReference type="SAM" id="MobiDB-lite"/>
    </source>
</evidence>
<dbReference type="Gene3D" id="2.60.40.10">
    <property type="entry name" value="Immunoglobulins"/>
    <property type="match status" value="16"/>
</dbReference>
<dbReference type="Proteomes" id="UP000007819">
    <property type="component" value="Chromosome A3"/>
</dbReference>
<evidence type="ECO:0000256" key="5">
    <source>
        <dbReference type="ARBA" id="ARBA00022889"/>
    </source>
</evidence>
<keyword evidence="5" id="KW-0130">Cell adhesion</keyword>
<evidence type="ECO:0000259" key="14">
    <source>
        <dbReference type="PROSITE" id="PS50853"/>
    </source>
</evidence>
<feature type="domain" description="Ig-like" evidence="13">
    <location>
        <begin position="238"/>
        <end position="330"/>
    </location>
</feature>
<dbReference type="FunFam" id="2.60.40.10:FF:000394">
    <property type="entry name" value="Down syndrome cell adhesion molecule, isoform J"/>
    <property type="match status" value="1"/>
</dbReference>
<keyword evidence="2 11" id="KW-0812">Transmembrane</keyword>
<feature type="domain" description="Ig-like" evidence="13">
    <location>
        <begin position="422"/>
        <end position="515"/>
    </location>
</feature>
<feature type="region of interest" description="Disordered" evidence="10">
    <location>
        <begin position="1829"/>
        <end position="1857"/>
    </location>
</feature>
<feature type="domain" description="Ig-like" evidence="13">
    <location>
        <begin position="520"/>
        <end position="606"/>
    </location>
</feature>
<dbReference type="CDD" id="cd20958">
    <property type="entry name" value="IgI_5_Dscam"/>
    <property type="match status" value="1"/>
</dbReference>
<dbReference type="InterPro" id="IPR013098">
    <property type="entry name" value="Ig_I-set"/>
</dbReference>
<dbReference type="InterPro" id="IPR036179">
    <property type="entry name" value="Ig-like_dom_sf"/>
</dbReference>
<feature type="domain" description="Ig-like" evidence="13">
    <location>
        <begin position="29"/>
        <end position="122"/>
    </location>
</feature>
<feature type="region of interest" description="Disordered" evidence="10">
    <location>
        <begin position="1870"/>
        <end position="1973"/>
    </location>
</feature>
<evidence type="ECO:0000259" key="13">
    <source>
        <dbReference type="PROSITE" id="PS50835"/>
    </source>
</evidence>
<evidence type="ECO:0000256" key="9">
    <source>
        <dbReference type="ARBA" id="ARBA00023319"/>
    </source>
</evidence>
<protein>
    <recommendedName>
        <fullName evidence="17">Down syndrome cell adhesion molecule-like protein Dscam2</fullName>
    </recommendedName>
</protein>